<organism evidence="1 2">
    <name type="scientific">Microseira wollei NIES-4236</name>
    <dbReference type="NCBI Taxonomy" id="2530354"/>
    <lineage>
        <taxon>Bacteria</taxon>
        <taxon>Bacillati</taxon>
        <taxon>Cyanobacteriota</taxon>
        <taxon>Cyanophyceae</taxon>
        <taxon>Oscillatoriophycideae</taxon>
        <taxon>Aerosakkonematales</taxon>
        <taxon>Aerosakkonemataceae</taxon>
        <taxon>Microseira</taxon>
    </lineage>
</organism>
<keyword evidence="2" id="KW-1185">Reference proteome</keyword>
<reference evidence="1" key="1">
    <citation type="submission" date="2019-10" db="EMBL/GenBank/DDBJ databases">
        <title>Draft genome sequece of Microseira wollei NIES-4236.</title>
        <authorList>
            <person name="Yamaguchi H."/>
            <person name="Suzuki S."/>
            <person name="Kawachi M."/>
        </authorList>
    </citation>
    <scope>NUCLEOTIDE SEQUENCE</scope>
    <source>
        <strain evidence="1">NIES-4236</strain>
    </source>
</reference>
<dbReference type="EMBL" id="BLAY01000043">
    <property type="protein sequence ID" value="GET38361.1"/>
    <property type="molecule type" value="Genomic_DNA"/>
</dbReference>
<gene>
    <name evidence="1" type="ORF">MiSe_31170</name>
</gene>
<evidence type="ECO:0000313" key="2">
    <source>
        <dbReference type="Proteomes" id="UP001050975"/>
    </source>
</evidence>
<dbReference type="Proteomes" id="UP001050975">
    <property type="component" value="Unassembled WGS sequence"/>
</dbReference>
<name>A0AAV3XAE5_9CYAN</name>
<comment type="caution">
    <text evidence="1">The sequence shown here is derived from an EMBL/GenBank/DDBJ whole genome shotgun (WGS) entry which is preliminary data.</text>
</comment>
<dbReference type="AlphaFoldDB" id="A0AAV3XAE5"/>
<protein>
    <submittedName>
        <fullName evidence="1">Uncharacterized protein</fullName>
    </submittedName>
</protein>
<evidence type="ECO:0000313" key="1">
    <source>
        <dbReference type="EMBL" id="GET38361.1"/>
    </source>
</evidence>
<sequence>MQAQPKDIQRYVTPNGTIPFIKQNEKHKTPVVYAGDVVRPGLLSPVK</sequence>
<accession>A0AAV3XAE5</accession>
<proteinExistence type="predicted"/>